<name>A0AAV5RFV0_STABA</name>
<dbReference type="GO" id="GO:0017108">
    <property type="term" value="F:5'-flap endonuclease activity"/>
    <property type="evidence" value="ECO:0007669"/>
    <property type="project" value="TreeGrafter"/>
</dbReference>
<feature type="region of interest" description="Disordered" evidence="11">
    <location>
        <begin position="399"/>
        <end position="421"/>
    </location>
</feature>
<dbReference type="Gene3D" id="3.40.50.1010">
    <property type="entry name" value="5'-nuclease"/>
    <property type="match status" value="1"/>
</dbReference>
<comment type="similarity">
    <text evidence="10">Belongs to the XPG/RAD2 endonuclease family. EXO1 subfamily.</text>
</comment>
<dbReference type="GO" id="GO:0035312">
    <property type="term" value="F:5'-3' DNA exonuclease activity"/>
    <property type="evidence" value="ECO:0007669"/>
    <property type="project" value="UniProtKB-UniRule"/>
</dbReference>
<evidence type="ECO:0000313" key="15">
    <source>
        <dbReference type="Proteomes" id="UP001362899"/>
    </source>
</evidence>
<feature type="domain" description="XPG-I" evidence="12">
    <location>
        <begin position="131"/>
        <end position="200"/>
    </location>
</feature>
<evidence type="ECO:0000313" key="14">
    <source>
        <dbReference type="EMBL" id="GMM50454.1"/>
    </source>
</evidence>
<comment type="cofactor">
    <cofactor evidence="10">
        <name>Mg(2+)</name>
        <dbReference type="ChEBI" id="CHEBI:18420"/>
    </cofactor>
    <text evidence="10">Binds 2 magnesium ions per subunit. They probably participate in the reaction catalyzed by the enzyme. May bind an additional third magnesium ion after substrate binding.</text>
</comment>
<dbReference type="CDD" id="cd09857">
    <property type="entry name" value="PIN_EXO1"/>
    <property type="match status" value="1"/>
</dbReference>
<evidence type="ECO:0000256" key="6">
    <source>
        <dbReference type="ARBA" id="ARBA00022839"/>
    </source>
</evidence>
<protein>
    <recommendedName>
        <fullName evidence="10">Exonuclease 1</fullName>
        <ecNumber evidence="10">3.1.-.-</ecNumber>
    </recommendedName>
</protein>
<dbReference type="Pfam" id="PF00752">
    <property type="entry name" value="XPG_N"/>
    <property type="match status" value="1"/>
</dbReference>
<evidence type="ECO:0000259" key="13">
    <source>
        <dbReference type="SMART" id="SM00485"/>
    </source>
</evidence>
<dbReference type="SUPFAM" id="SSF88723">
    <property type="entry name" value="PIN domain-like"/>
    <property type="match status" value="1"/>
</dbReference>
<dbReference type="GO" id="GO:0003677">
    <property type="term" value="F:DNA binding"/>
    <property type="evidence" value="ECO:0007669"/>
    <property type="project" value="UniProtKB-UniRule"/>
</dbReference>
<dbReference type="InterPro" id="IPR006086">
    <property type="entry name" value="XPG-I_dom"/>
</dbReference>
<dbReference type="GO" id="GO:0006298">
    <property type="term" value="P:mismatch repair"/>
    <property type="evidence" value="ECO:0007669"/>
    <property type="project" value="TreeGrafter"/>
</dbReference>
<dbReference type="EMBL" id="BTGC01000003">
    <property type="protein sequence ID" value="GMM50454.1"/>
    <property type="molecule type" value="Genomic_DNA"/>
</dbReference>
<keyword evidence="8 10" id="KW-0234">DNA repair</keyword>
<dbReference type="InterPro" id="IPR044752">
    <property type="entry name" value="PIN-like_EXO1"/>
</dbReference>
<evidence type="ECO:0000256" key="1">
    <source>
        <dbReference type="ARBA" id="ARBA00004123"/>
    </source>
</evidence>
<dbReference type="Gene3D" id="1.10.150.20">
    <property type="entry name" value="5' to 3' exonuclease, C-terminal subdomain"/>
    <property type="match status" value="1"/>
</dbReference>
<comment type="subcellular location">
    <subcellularLocation>
        <location evidence="1 10">Nucleus</location>
    </subcellularLocation>
</comment>
<dbReference type="GO" id="GO:0006310">
    <property type="term" value="P:DNA recombination"/>
    <property type="evidence" value="ECO:0007669"/>
    <property type="project" value="TreeGrafter"/>
</dbReference>
<dbReference type="SUPFAM" id="SSF47807">
    <property type="entry name" value="5' to 3' exonuclease, C-terminal subdomain"/>
    <property type="match status" value="1"/>
</dbReference>
<evidence type="ECO:0000256" key="7">
    <source>
        <dbReference type="ARBA" id="ARBA00023125"/>
    </source>
</evidence>
<organism evidence="14 15">
    <name type="scientific">Starmerella bacillaris</name>
    <name type="common">Yeast</name>
    <name type="synonym">Candida zemplinina</name>
    <dbReference type="NCBI Taxonomy" id="1247836"/>
    <lineage>
        <taxon>Eukaryota</taxon>
        <taxon>Fungi</taxon>
        <taxon>Dikarya</taxon>
        <taxon>Ascomycota</taxon>
        <taxon>Saccharomycotina</taxon>
        <taxon>Dipodascomycetes</taxon>
        <taxon>Dipodascales</taxon>
        <taxon>Trichomonascaceae</taxon>
        <taxon>Starmerella</taxon>
    </lineage>
</organism>
<keyword evidence="5 10" id="KW-0378">Hydrolase</keyword>
<keyword evidence="10" id="KW-0267">Excision nuclease</keyword>
<dbReference type="GO" id="GO:0005634">
    <property type="term" value="C:nucleus"/>
    <property type="evidence" value="ECO:0007669"/>
    <property type="project" value="UniProtKB-SubCell"/>
</dbReference>
<keyword evidence="3" id="KW-0255">Endonuclease</keyword>
<keyword evidence="7 10" id="KW-0238">DNA-binding</keyword>
<dbReference type="Pfam" id="PF00867">
    <property type="entry name" value="XPG_I"/>
    <property type="match status" value="1"/>
</dbReference>
<evidence type="ECO:0000256" key="5">
    <source>
        <dbReference type="ARBA" id="ARBA00022801"/>
    </source>
</evidence>
<evidence type="ECO:0000256" key="4">
    <source>
        <dbReference type="ARBA" id="ARBA00022763"/>
    </source>
</evidence>
<keyword evidence="4 10" id="KW-0227">DNA damage</keyword>
<keyword evidence="10" id="KW-0228">DNA excision</keyword>
<dbReference type="AlphaFoldDB" id="A0AAV5RFV0"/>
<dbReference type="SMART" id="SM00485">
    <property type="entry name" value="XPGN"/>
    <property type="match status" value="1"/>
</dbReference>
<gene>
    <name evidence="14" type="ORF">DASB73_014120</name>
</gene>
<evidence type="ECO:0000256" key="10">
    <source>
        <dbReference type="RuleBase" id="RU910737"/>
    </source>
</evidence>
<evidence type="ECO:0000256" key="8">
    <source>
        <dbReference type="ARBA" id="ARBA00023204"/>
    </source>
</evidence>
<evidence type="ECO:0000256" key="9">
    <source>
        <dbReference type="ARBA" id="ARBA00023242"/>
    </source>
</evidence>
<keyword evidence="6 10" id="KW-0269">Exonuclease</keyword>
<feature type="domain" description="XPG N-terminal" evidence="13">
    <location>
        <begin position="1"/>
        <end position="99"/>
    </location>
</feature>
<evidence type="ECO:0000256" key="11">
    <source>
        <dbReference type="SAM" id="MobiDB-lite"/>
    </source>
</evidence>
<keyword evidence="15" id="KW-1185">Reference proteome</keyword>
<dbReference type="InterPro" id="IPR029060">
    <property type="entry name" value="PIN-like_dom_sf"/>
</dbReference>
<comment type="caution">
    <text evidence="14">The sequence shown here is derived from an EMBL/GenBank/DDBJ whole genome shotgun (WGS) entry which is preliminary data.</text>
</comment>
<dbReference type="InterPro" id="IPR036279">
    <property type="entry name" value="5-3_exonuclease_C_sf"/>
</dbReference>
<keyword evidence="9 10" id="KW-0539">Nucleus</keyword>
<dbReference type="InterPro" id="IPR006084">
    <property type="entry name" value="XPG/Rad2"/>
</dbReference>
<dbReference type="PANTHER" id="PTHR11081:SF8">
    <property type="entry name" value="EXONUCLEASE 1"/>
    <property type="match status" value="1"/>
</dbReference>
<keyword evidence="2 10" id="KW-0540">Nuclease</keyword>
<sequence>MGVNGLLKFLQPQTTPRAISHFAGKTLGVDGYAWLHRAAVYCAEELLRDTPPTRLVQSIDSHVQLFQMHGVKLYFVFDGGRIAMKGRVEAQRRKQRESARAQYAMNGDISKGRQGIEIKPEHAAMVMKCLHARGIPCTVAPYEADAQLVYLEQNGHIDAVLSEDSDMVIFGAKVLITKADARSGKCAVIHAENLPAPLNTPEGRRAVAILAGCDYSRGVYGLGPVKATQMVYKHKSDLKIICESLLKSGQIDKEFETAAMAADLAFQYQRVWNPKKCVLDYLNPVPEELQDQLADSIIGASKKRQDAHRIAVGSIHPDNNTELKIPQDILNLASKLPLYVPARKRVMEDISFSVDKRLRTQTSANYCISPFFKQLPTPDSSFEGSISAFEDEVVLKKESQLKLHSPPPEAQKSVSGEQHGSSVKIEAPTSFSFSAASKTNTLPIVKCGNITLKPINARTADTSKKAVETDSSSNSTSRKEAVSVSQSETLVKNTMNPAKSSTFKTLGHRVLSSKQVRPNIMKTSAIPLTHRAIDHKPTSRNSVLEPLELNTFRAEPLTSAKKDINKNSSSHLGFNKENETITADIPERSNNRFIDLRRFEYRRSG</sequence>
<comment type="function">
    <text evidence="10">5'-&gt;3' double-stranded DNA exonuclease which may also possess a cryptic 3'-&gt;5' double-stranded DNA exonuclease activity. Functions in DNA mismatch repair.</text>
</comment>
<evidence type="ECO:0000259" key="12">
    <source>
        <dbReference type="SMART" id="SM00484"/>
    </source>
</evidence>
<dbReference type="PRINTS" id="PR00853">
    <property type="entry name" value="XPGRADSUPER"/>
</dbReference>
<feature type="region of interest" description="Disordered" evidence="11">
    <location>
        <begin position="460"/>
        <end position="490"/>
    </location>
</feature>
<reference evidence="14 15" key="1">
    <citation type="journal article" date="2023" name="Elife">
        <title>Identification of key yeast species and microbe-microbe interactions impacting larval growth of Drosophila in the wild.</title>
        <authorList>
            <person name="Mure A."/>
            <person name="Sugiura Y."/>
            <person name="Maeda R."/>
            <person name="Honda K."/>
            <person name="Sakurai N."/>
            <person name="Takahashi Y."/>
            <person name="Watada M."/>
            <person name="Katoh T."/>
            <person name="Gotoh A."/>
            <person name="Gotoh Y."/>
            <person name="Taniguchi I."/>
            <person name="Nakamura K."/>
            <person name="Hayashi T."/>
            <person name="Katayama T."/>
            <person name="Uemura T."/>
            <person name="Hattori Y."/>
        </authorList>
    </citation>
    <scope>NUCLEOTIDE SEQUENCE [LARGE SCALE GENOMIC DNA]</scope>
    <source>
        <strain evidence="14 15">SB-73</strain>
    </source>
</reference>
<evidence type="ECO:0000256" key="2">
    <source>
        <dbReference type="ARBA" id="ARBA00022722"/>
    </source>
</evidence>
<proteinExistence type="inferred from homology"/>
<keyword evidence="10" id="KW-0460">Magnesium</keyword>
<dbReference type="PANTHER" id="PTHR11081">
    <property type="entry name" value="FLAP ENDONUCLEASE FAMILY MEMBER"/>
    <property type="match status" value="1"/>
</dbReference>
<feature type="compositionally biased region" description="Polar residues" evidence="11">
    <location>
        <begin position="412"/>
        <end position="421"/>
    </location>
</feature>
<keyword evidence="10" id="KW-0479">Metal-binding</keyword>
<dbReference type="FunFam" id="3.40.50.1010:FF:000111">
    <property type="entry name" value="Exonuclease 1"/>
    <property type="match status" value="1"/>
</dbReference>
<dbReference type="InterPro" id="IPR006085">
    <property type="entry name" value="XPG_DNA_repair_N"/>
</dbReference>
<dbReference type="SMART" id="SM00484">
    <property type="entry name" value="XPGI"/>
    <property type="match status" value="1"/>
</dbReference>
<dbReference type="EC" id="3.1.-.-" evidence="10"/>
<accession>A0AAV5RFV0</accession>
<dbReference type="Proteomes" id="UP001362899">
    <property type="component" value="Unassembled WGS sequence"/>
</dbReference>
<dbReference type="GO" id="GO:0046872">
    <property type="term" value="F:metal ion binding"/>
    <property type="evidence" value="ECO:0007669"/>
    <property type="project" value="UniProtKB-UniRule"/>
</dbReference>
<evidence type="ECO:0000256" key="3">
    <source>
        <dbReference type="ARBA" id="ARBA00022759"/>
    </source>
</evidence>